<dbReference type="InterPro" id="IPR008979">
    <property type="entry name" value="Galactose-bd-like_sf"/>
</dbReference>
<dbReference type="AlphaFoldDB" id="A0A7C2K075"/>
<dbReference type="Gene3D" id="2.60.120.1060">
    <property type="entry name" value="NPCBM/NEW2 domain"/>
    <property type="match status" value="1"/>
</dbReference>
<dbReference type="InterPro" id="IPR038637">
    <property type="entry name" value="NPCBM_sf"/>
</dbReference>
<protein>
    <recommendedName>
        <fullName evidence="1">Glycosyl hydrolase family 98 putative carbohydrate-binding module domain-containing protein</fullName>
    </recommendedName>
</protein>
<sequence>MPGLWVCLLLIGQQQAEPQVEVTTLSGPVRSGQLRQIDDRSLTLIIDGRSEAVPITDLLDLRMTGSAETAVKPDASVVFLTDGSRLQCDGLTASGQTWQVQHPQLGPIAIPRNDIRSLRLAADDPAISAAWKELVGRDNREDLIVIRKGDVLDHIDGVVGSIDDASVKFLLDGDDVTVKRERVFGIILAAHERRAPGRTLRVELPGGDSLFVQQVAYRDGRWKLDWLRPQPLEAQTTAVRGVDFSAGKVLSLSAIEPREVEHTPYFNTRWDYQRDRNLVGRPLRVGPRSFPRGLAIHSKTRLRYRLGGEYRRFSATLGLDPEISAGVATFRVVGDGRPLFESDVSVLDEPKQLDLSVEGVVELDLIVDFGPDGLDTGDRVHLGDAKVSK</sequence>
<dbReference type="Pfam" id="PF08305">
    <property type="entry name" value="NPCBM"/>
    <property type="match status" value="1"/>
</dbReference>
<dbReference type="InterPro" id="IPR013222">
    <property type="entry name" value="Glyco_hyd_98_carb-bd"/>
</dbReference>
<evidence type="ECO:0000313" key="2">
    <source>
        <dbReference type="EMBL" id="HEN16305.1"/>
    </source>
</evidence>
<evidence type="ECO:0000259" key="1">
    <source>
        <dbReference type="SMART" id="SM00776"/>
    </source>
</evidence>
<accession>A0A7C2K075</accession>
<name>A0A7C2K075_9PLAN</name>
<reference evidence="2" key="1">
    <citation type="journal article" date="2020" name="mSystems">
        <title>Genome- and Community-Level Interaction Insights into Carbon Utilization and Element Cycling Functions of Hydrothermarchaeota in Hydrothermal Sediment.</title>
        <authorList>
            <person name="Zhou Z."/>
            <person name="Liu Y."/>
            <person name="Xu W."/>
            <person name="Pan J."/>
            <person name="Luo Z.H."/>
            <person name="Li M."/>
        </authorList>
    </citation>
    <scope>NUCLEOTIDE SEQUENCE [LARGE SCALE GENOMIC DNA]</scope>
    <source>
        <strain evidence="2">SpSt-339</strain>
    </source>
</reference>
<dbReference type="SUPFAM" id="SSF49785">
    <property type="entry name" value="Galactose-binding domain-like"/>
    <property type="match status" value="1"/>
</dbReference>
<feature type="domain" description="Glycosyl hydrolase family 98 putative carbohydrate-binding module" evidence="1">
    <location>
        <begin position="245"/>
        <end position="389"/>
    </location>
</feature>
<organism evidence="2">
    <name type="scientific">Schlesneria paludicola</name>
    <dbReference type="NCBI Taxonomy" id="360056"/>
    <lineage>
        <taxon>Bacteria</taxon>
        <taxon>Pseudomonadati</taxon>
        <taxon>Planctomycetota</taxon>
        <taxon>Planctomycetia</taxon>
        <taxon>Planctomycetales</taxon>
        <taxon>Planctomycetaceae</taxon>
        <taxon>Schlesneria</taxon>
    </lineage>
</organism>
<comment type="caution">
    <text evidence="2">The sequence shown here is derived from an EMBL/GenBank/DDBJ whole genome shotgun (WGS) entry which is preliminary data.</text>
</comment>
<dbReference type="EMBL" id="DSOK01000346">
    <property type="protein sequence ID" value="HEN16305.1"/>
    <property type="molecule type" value="Genomic_DNA"/>
</dbReference>
<dbReference type="SMART" id="SM00776">
    <property type="entry name" value="NPCBM"/>
    <property type="match status" value="1"/>
</dbReference>
<gene>
    <name evidence="2" type="ORF">ENQ76_12660</name>
</gene>
<proteinExistence type="predicted"/>